<name>A0ABS9KK95_9BACT</name>
<dbReference type="RefSeq" id="WP_237867970.1">
    <property type="nucleotide sequence ID" value="NZ_JAKLTR010000001.1"/>
</dbReference>
<keyword evidence="2" id="KW-1185">Reference proteome</keyword>
<evidence type="ECO:0000313" key="2">
    <source>
        <dbReference type="Proteomes" id="UP001165367"/>
    </source>
</evidence>
<sequence>MKQRRTDSYWAAFFKAVLYSFRTIIHFRKPATVSIDYIPLLVQQKPVLLLSWSFPHAYSLQLKPLKKTYHQASGAYILRLDENCEEITLTIKSFWRKTKLKLKLVPVPATPVMLSMLERDLAISISLHMVKPLQAKTAFDVRRPIYKLASLNINPTISTFYIDADKLNIDQ</sequence>
<reference evidence="1" key="1">
    <citation type="submission" date="2022-01" db="EMBL/GenBank/DDBJ databases">
        <authorList>
            <person name="Jo J.-H."/>
            <person name="Im W.-T."/>
        </authorList>
    </citation>
    <scope>NUCLEOTIDE SEQUENCE</scope>
    <source>
        <strain evidence="1">NA20</strain>
    </source>
</reference>
<proteinExistence type="predicted"/>
<protein>
    <submittedName>
        <fullName evidence="1">Uncharacterized protein</fullName>
    </submittedName>
</protein>
<dbReference type="EMBL" id="JAKLTR010000001">
    <property type="protein sequence ID" value="MCG2612741.1"/>
    <property type="molecule type" value="Genomic_DNA"/>
</dbReference>
<gene>
    <name evidence="1" type="ORF">LZZ85_00560</name>
</gene>
<comment type="caution">
    <text evidence="1">The sequence shown here is derived from an EMBL/GenBank/DDBJ whole genome shotgun (WGS) entry which is preliminary data.</text>
</comment>
<accession>A0ABS9KK95</accession>
<dbReference type="Proteomes" id="UP001165367">
    <property type="component" value="Unassembled WGS sequence"/>
</dbReference>
<evidence type="ECO:0000313" key="1">
    <source>
        <dbReference type="EMBL" id="MCG2612741.1"/>
    </source>
</evidence>
<organism evidence="1 2">
    <name type="scientific">Terrimonas ginsenosidimutans</name>
    <dbReference type="NCBI Taxonomy" id="2908004"/>
    <lineage>
        <taxon>Bacteria</taxon>
        <taxon>Pseudomonadati</taxon>
        <taxon>Bacteroidota</taxon>
        <taxon>Chitinophagia</taxon>
        <taxon>Chitinophagales</taxon>
        <taxon>Chitinophagaceae</taxon>
        <taxon>Terrimonas</taxon>
    </lineage>
</organism>